<evidence type="ECO:0000313" key="2">
    <source>
        <dbReference type="Proteomes" id="UP000597444"/>
    </source>
</evidence>
<sequence>MLNVGMRVRILLPFADGVYREGVIVEYCADCEWPWHVLPDGWEEGVDYAEEELAPVRPEPVEISALWGELWNEEKRCRAIRWGGVPVADEGRLP</sequence>
<protein>
    <submittedName>
        <fullName evidence="1">Uncharacterized protein</fullName>
    </submittedName>
</protein>
<dbReference type="EMBL" id="BNJK01000001">
    <property type="protein sequence ID" value="GHO95441.1"/>
    <property type="molecule type" value="Genomic_DNA"/>
</dbReference>
<evidence type="ECO:0000313" key="1">
    <source>
        <dbReference type="EMBL" id="GHO95441.1"/>
    </source>
</evidence>
<gene>
    <name evidence="1" type="ORF">KSF_054890</name>
</gene>
<reference evidence="1" key="1">
    <citation type="submission" date="2020-10" db="EMBL/GenBank/DDBJ databases">
        <title>Taxonomic study of unclassified bacteria belonging to the class Ktedonobacteria.</title>
        <authorList>
            <person name="Yabe S."/>
            <person name="Wang C.M."/>
            <person name="Zheng Y."/>
            <person name="Sakai Y."/>
            <person name="Cavaletti L."/>
            <person name="Monciardini P."/>
            <person name="Donadio S."/>
        </authorList>
    </citation>
    <scope>NUCLEOTIDE SEQUENCE</scope>
    <source>
        <strain evidence="1">ID150040</strain>
    </source>
</reference>
<proteinExistence type="predicted"/>
<keyword evidence="2" id="KW-1185">Reference proteome</keyword>
<name>A0A8J3IJ13_9CHLR</name>
<comment type="caution">
    <text evidence="1">The sequence shown here is derived from an EMBL/GenBank/DDBJ whole genome shotgun (WGS) entry which is preliminary data.</text>
</comment>
<accession>A0A8J3IJ13</accession>
<dbReference type="AlphaFoldDB" id="A0A8J3IJ13"/>
<dbReference type="Proteomes" id="UP000597444">
    <property type="component" value="Unassembled WGS sequence"/>
</dbReference>
<organism evidence="1 2">
    <name type="scientific">Reticulibacter mediterranei</name>
    <dbReference type="NCBI Taxonomy" id="2778369"/>
    <lineage>
        <taxon>Bacteria</taxon>
        <taxon>Bacillati</taxon>
        <taxon>Chloroflexota</taxon>
        <taxon>Ktedonobacteria</taxon>
        <taxon>Ktedonobacterales</taxon>
        <taxon>Reticulibacteraceae</taxon>
        <taxon>Reticulibacter</taxon>
    </lineage>
</organism>
<dbReference type="RefSeq" id="WP_220206118.1">
    <property type="nucleotide sequence ID" value="NZ_BNJK01000001.1"/>
</dbReference>